<keyword evidence="3" id="KW-0964">Secreted</keyword>
<evidence type="ECO:0000256" key="3">
    <source>
        <dbReference type="ARBA" id="ARBA00022525"/>
    </source>
</evidence>
<dbReference type="SMR" id="D1FPW1"/>
<evidence type="ECO:0000256" key="2">
    <source>
        <dbReference type="ARBA" id="ARBA00008098"/>
    </source>
</evidence>
<proteinExistence type="evidence at transcript level"/>
<dbReference type="GO" id="GO:0005576">
    <property type="term" value="C:extracellular region"/>
    <property type="evidence" value="ECO:0007669"/>
    <property type="project" value="UniProtKB-SubCell"/>
</dbReference>
<feature type="chain" id="PRO_5003021783" evidence="4">
    <location>
        <begin position="19"/>
        <end position="146"/>
    </location>
</feature>
<dbReference type="Gene3D" id="1.10.238.20">
    <property type="entry name" value="Pheromone/general odorant binding protein domain"/>
    <property type="match status" value="1"/>
</dbReference>
<dbReference type="GO" id="GO:0005549">
    <property type="term" value="F:odorant binding"/>
    <property type="evidence" value="ECO:0007669"/>
    <property type="project" value="InterPro"/>
</dbReference>
<dbReference type="AlphaFoldDB" id="D1FPW1"/>
<dbReference type="Pfam" id="PF01395">
    <property type="entry name" value="PBP_GOBP"/>
    <property type="match status" value="1"/>
</dbReference>
<comment type="similarity">
    <text evidence="2">Belongs to the PBP/GOBP family.</text>
</comment>
<accession>D1FPW1</accession>
<dbReference type="InterPro" id="IPR036728">
    <property type="entry name" value="PBP_GOBP_sf"/>
</dbReference>
<evidence type="ECO:0000256" key="4">
    <source>
        <dbReference type="SAM" id="SignalP"/>
    </source>
</evidence>
<organism evidence="5">
    <name type="scientific">Simulium nigrimanum</name>
    <name type="common">Black fly</name>
    <dbReference type="NCBI Taxonomy" id="683695"/>
    <lineage>
        <taxon>Eukaryota</taxon>
        <taxon>Metazoa</taxon>
        <taxon>Ecdysozoa</taxon>
        <taxon>Arthropoda</taxon>
        <taxon>Hexapoda</taxon>
        <taxon>Insecta</taxon>
        <taxon>Pterygota</taxon>
        <taxon>Neoptera</taxon>
        <taxon>Endopterygota</taxon>
        <taxon>Diptera</taxon>
        <taxon>Nematocera</taxon>
        <taxon>Chironomoidea</taxon>
        <taxon>Simuliidae</taxon>
        <taxon>Simulium</taxon>
    </lineage>
</organism>
<feature type="signal peptide" evidence="4">
    <location>
        <begin position="1"/>
        <end position="18"/>
    </location>
</feature>
<evidence type="ECO:0000256" key="1">
    <source>
        <dbReference type="ARBA" id="ARBA00004613"/>
    </source>
</evidence>
<dbReference type="InterPro" id="IPR006170">
    <property type="entry name" value="PBP/GOBP"/>
</dbReference>
<dbReference type="CDD" id="cd23992">
    <property type="entry name" value="PBP_GOBP"/>
    <property type="match status" value="1"/>
</dbReference>
<protein>
    <submittedName>
        <fullName evidence="5">Salivary D7 secreted protein</fullName>
    </submittedName>
</protein>
<keyword evidence="4" id="KW-0732">Signal</keyword>
<comment type="subcellular location">
    <subcellularLocation>
        <location evidence="1">Secreted</location>
    </subcellularLocation>
</comment>
<dbReference type="SUPFAM" id="SSF47565">
    <property type="entry name" value="Insect pheromone/odorant-binding proteins"/>
    <property type="match status" value="1"/>
</dbReference>
<evidence type="ECO:0000313" key="5">
    <source>
        <dbReference type="EMBL" id="ACZ28216.1"/>
    </source>
</evidence>
<sequence>MAYFLVFTLLVGITSVLGGDGTHPKCLSKAGDQANNIRNWSFNDSKKLKCYYQCLLISENIIPRQGGELNGKNYFKLFNTEELQANADNCLDYKLVSTAHQCDGAYEIFKCNYNANPGEFKKSMIAYFDNKGNTKKSSKKNKKSKN</sequence>
<name>D1FPW1_SIMNI</name>
<dbReference type="EMBL" id="EZ419861">
    <property type="protein sequence ID" value="ACZ28216.1"/>
    <property type="molecule type" value="mRNA"/>
</dbReference>
<reference evidence="5" key="1">
    <citation type="submission" date="2009-10" db="EMBL/GenBank/DDBJ databases">
        <title>An Insight into the Sialotranscriptome of Simulium nigrimanum, a Black Fly Associated with Fogo Selvagem in South America.</title>
        <authorList>
            <person name="Ribeiro J.M.C."/>
            <person name="Valenzuela J.G."/>
            <person name="Pham V.M."/>
            <person name="Kleeman L."/>
            <person name="Barbian K.D."/>
            <person name="Favreau A.J."/>
            <person name="Eaton D.P."/>
            <person name="Aoki V."/>
            <person name="Hans-Filho G."/>
            <person name="Rivitti E.A."/>
            <person name="Diaz L.A."/>
        </authorList>
    </citation>
    <scope>NUCLEOTIDE SEQUENCE</scope>
    <source>
        <tissue evidence="5">Salivary glands</tissue>
    </source>
</reference>